<reference evidence="10" key="1">
    <citation type="submission" date="2020-07" db="EMBL/GenBank/DDBJ databases">
        <title>Clarias magur genome sequencing, assembly and annotation.</title>
        <authorList>
            <person name="Kushwaha B."/>
            <person name="Kumar R."/>
            <person name="Das P."/>
            <person name="Joshi C.G."/>
            <person name="Kumar D."/>
            <person name="Nagpure N.S."/>
            <person name="Pandey M."/>
            <person name="Agarwal S."/>
            <person name="Srivastava S."/>
            <person name="Singh M."/>
            <person name="Sahoo L."/>
            <person name="Jayasankar P."/>
            <person name="Meher P.K."/>
            <person name="Koringa P.G."/>
            <person name="Iquebal M.A."/>
            <person name="Das S.P."/>
            <person name="Bit A."/>
            <person name="Patnaik S."/>
            <person name="Patel N."/>
            <person name="Shah T.M."/>
            <person name="Hinsu A."/>
            <person name="Jena J.K."/>
        </authorList>
    </citation>
    <scope>NUCLEOTIDE SEQUENCE</scope>
    <source>
        <strain evidence="10">CIFAMagur01</strain>
        <tissue evidence="10">Testis</tissue>
    </source>
</reference>
<keyword evidence="5 9" id="KW-0040">ANK repeat</keyword>
<evidence type="ECO:0000256" key="9">
    <source>
        <dbReference type="PROSITE-ProRule" id="PRU00023"/>
    </source>
</evidence>
<keyword evidence="4" id="KW-0677">Repeat</keyword>
<dbReference type="InterPro" id="IPR036770">
    <property type="entry name" value="Ankyrin_rpt-contain_sf"/>
</dbReference>
<evidence type="ECO:0000313" key="11">
    <source>
        <dbReference type="Proteomes" id="UP000727407"/>
    </source>
</evidence>
<dbReference type="Gene3D" id="1.25.40.20">
    <property type="entry name" value="Ankyrin repeat-containing domain"/>
    <property type="match status" value="1"/>
</dbReference>
<evidence type="ECO:0000256" key="8">
    <source>
        <dbReference type="ARBA" id="ARBA00030802"/>
    </source>
</evidence>
<sequence>MMASRKQKKVWRYVEEGSLLKLKSYLRKHKDVEVNFTRGKRRRAVLHLVCSHGDDALLRLLLKHGADPLQKDRNGDTPLHLAARRALRHGRADYNDLVVPLRKHCPAALSVRNNAGVTPHDLLEGLSFKQTWRAGADTPQPSDPEKEWREKLLGECQDEFFETFGQYDD</sequence>
<evidence type="ECO:0000256" key="7">
    <source>
        <dbReference type="ARBA" id="ARBA00030621"/>
    </source>
</evidence>
<keyword evidence="6" id="KW-0539">Nucleus</keyword>
<comment type="subcellular location">
    <subcellularLocation>
        <location evidence="1">Nucleus</location>
    </subcellularLocation>
</comment>
<dbReference type="InterPro" id="IPR038753">
    <property type="entry name" value="NFKBIL1"/>
</dbReference>
<dbReference type="SMART" id="SM00248">
    <property type="entry name" value="ANK"/>
    <property type="match status" value="2"/>
</dbReference>
<dbReference type="SUPFAM" id="SSF48403">
    <property type="entry name" value="Ankyrin repeat"/>
    <property type="match status" value="1"/>
</dbReference>
<dbReference type="PROSITE" id="PS50297">
    <property type="entry name" value="ANK_REP_REGION"/>
    <property type="match status" value="1"/>
</dbReference>
<dbReference type="EMBL" id="QNUK01000150">
    <property type="protein sequence ID" value="KAF5899953.1"/>
    <property type="molecule type" value="Genomic_DNA"/>
</dbReference>
<dbReference type="AlphaFoldDB" id="A0A8J4U523"/>
<dbReference type="OrthoDB" id="412109at2759"/>
<organism evidence="10 11">
    <name type="scientific">Clarias magur</name>
    <name type="common">Asian catfish</name>
    <name type="synonym">Macropteronotus magur</name>
    <dbReference type="NCBI Taxonomy" id="1594786"/>
    <lineage>
        <taxon>Eukaryota</taxon>
        <taxon>Metazoa</taxon>
        <taxon>Chordata</taxon>
        <taxon>Craniata</taxon>
        <taxon>Vertebrata</taxon>
        <taxon>Euteleostomi</taxon>
        <taxon>Actinopterygii</taxon>
        <taxon>Neopterygii</taxon>
        <taxon>Teleostei</taxon>
        <taxon>Ostariophysi</taxon>
        <taxon>Siluriformes</taxon>
        <taxon>Clariidae</taxon>
        <taxon>Clarias</taxon>
    </lineage>
</organism>
<name>A0A8J4U523_CLAMG</name>
<keyword evidence="3" id="KW-0597">Phosphoprotein</keyword>
<evidence type="ECO:0000256" key="6">
    <source>
        <dbReference type="ARBA" id="ARBA00023242"/>
    </source>
</evidence>
<dbReference type="Proteomes" id="UP000727407">
    <property type="component" value="Unassembled WGS sequence"/>
</dbReference>
<dbReference type="PANTHER" id="PTHR15263:SF1">
    <property type="entry name" value="NF-KAPPA-B INHIBITOR-LIKE PROTEIN 1"/>
    <property type="match status" value="1"/>
</dbReference>
<evidence type="ECO:0000313" key="10">
    <source>
        <dbReference type="EMBL" id="KAF5899953.1"/>
    </source>
</evidence>
<evidence type="ECO:0000256" key="4">
    <source>
        <dbReference type="ARBA" id="ARBA00022737"/>
    </source>
</evidence>
<evidence type="ECO:0000256" key="2">
    <source>
        <dbReference type="ARBA" id="ARBA00014259"/>
    </source>
</evidence>
<dbReference type="PROSITE" id="PS50088">
    <property type="entry name" value="ANK_REPEAT"/>
    <property type="match status" value="1"/>
</dbReference>
<keyword evidence="11" id="KW-1185">Reference proteome</keyword>
<feature type="non-terminal residue" evidence="10">
    <location>
        <position position="1"/>
    </location>
</feature>
<accession>A0A8J4U523</accession>
<evidence type="ECO:0000256" key="5">
    <source>
        <dbReference type="ARBA" id="ARBA00023043"/>
    </source>
</evidence>
<proteinExistence type="predicted"/>
<dbReference type="GO" id="GO:0043124">
    <property type="term" value="P:negative regulation of canonical NF-kappaB signal transduction"/>
    <property type="evidence" value="ECO:0007669"/>
    <property type="project" value="InterPro"/>
</dbReference>
<feature type="repeat" description="ANK" evidence="9">
    <location>
        <begin position="41"/>
        <end position="73"/>
    </location>
</feature>
<gene>
    <name evidence="10" type="primary">nfkbil1</name>
    <name evidence="10" type="ORF">DAT39_010339</name>
</gene>
<comment type="caution">
    <text evidence="10">The sequence shown here is derived from an EMBL/GenBank/DDBJ whole genome shotgun (WGS) entry which is preliminary data.</text>
</comment>
<dbReference type="GO" id="GO:0005634">
    <property type="term" value="C:nucleus"/>
    <property type="evidence" value="ECO:0007669"/>
    <property type="project" value="UniProtKB-SubCell"/>
</dbReference>
<evidence type="ECO:0000256" key="1">
    <source>
        <dbReference type="ARBA" id="ARBA00004123"/>
    </source>
</evidence>
<dbReference type="PANTHER" id="PTHR15263">
    <property type="entry name" value="I-KAPPA-B-LIKE PROTEIN IKBL"/>
    <property type="match status" value="1"/>
</dbReference>
<evidence type="ECO:0000256" key="3">
    <source>
        <dbReference type="ARBA" id="ARBA00022553"/>
    </source>
</evidence>
<dbReference type="Pfam" id="PF12796">
    <property type="entry name" value="Ank_2"/>
    <property type="match status" value="1"/>
</dbReference>
<dbReference type="InterPro" id="IPR002110">
    <property type="entry name" value="Ankyrin_rpt"/>
</dbReference>
<protein>
    <recommendedName>
        <fullName evidence="2">NF-kappa-B inhibitor-like protein 1</fullName>
    </recommendedName>
    <alternativeName>
        <fullName evidence="7">Inhibitor of kappa B-like protein</fullName>
    </alternativeName>
    <alternativeName>
        <fullName evidence="8">Nuclear factor of kappa light polypeptide gene enhancer in B-cells inhibitor-like 1</fullName>
    </alternativeName>
</protein>